<reference evidence="1 2" key="1">
    <citation type="journal article" date="2014" name="Agronomy (Basel)">
        <title>A Draft Genome Sequence for Ensete ventricosum, the Drought-Tolerant Tree Against Hunger.</title>
        <authorList>
            <person name="Harrison J."/>
            <person name="Moore K.A."/>
            <person name="Paszkiewicz K."/>
            <person name="Jones T."/>
            <person name="Grant M."/>
            <person name="Ambacheew D."/>
            <person name="Muzemil S."/>
            <person name="Studholme D.J."/>
        </authorList>
    </citation>
    <scope>NUCLEOTIDE SEQUENCE [LARGE SCALE GENOMIC DNA]</scope>
</reference>
<name>A0A426YZS1_ENSVE</name>
<dbReference type="AlphaFoldDB" id="A0A426YZS1"/>
<comment type="caution">
    <text evidence="1">The sequence shown here is derived from an EMBL/GenBank/DDBJ whole genome shotgun (WGS) entry which is preliminary data.</text>
</comment>
<dbReference type="SUPFAM" id="SSF51695">
    <property type="entry name" value="PLC-like phosphodiesterases"/>
    <property type="match status" value="1"/>
</dbReference>
<sequence length="250" mass="28363">MKEIEAFLAANPSEIVTLILEDYVETPNGLPKLFKDSGLTKYWFPVSSMPQNGQDWPLVSDMVASNQRLVVFTSIKSKQDTEGVAYQWNYMVENQYLEIYFSSDYVDGDDGMEDGKCFNRAESASLSDTTKSLVLVNYFSSIPVKQTTCEDNSGRLINMLDTCYVAANNRWANFVAVDFYKVLLLLEVTEEGHFKQQICLMGDCSVAVMMYTHAWLGLLLVHAAVLNSNDDTNSLWFYWPLCTATYRSIQ</sequence>
<dbReference type="PANTHER" id="PTHR13593:SF51">
    <property type="entry name" value="F21F23.12 PROTEIN"/>
    <property type="match status" value="1"/>
</dbReference>
<proteinExistence type="predicted"/>
<dbReference type="InterPro" id="IPR017946">
    <property type="entry name" value="PLC-like_Pdiesterase_TIM-brl"/>
</dbReference>
<evidence type="ECO:0008006" key="3">
    <source>
        <dbReference type="Google" id="ProtNLM"/>
    </source>
</evidence>
<dbReference type="Gene3D" id="3.20.20.190">
    <property type="entry name" value="Phosphatidylinositol (PI) phosphodiesterase"/>
    <property type="match status" value="1"/>
</dbReference>
<dbReference type="GO" id="GO:0008081">
    <property type="term" value="F:phosphoric diester hydrolase activity"/>
    <property type="evidence" value="ECO:0007669"/>
    <property type="project" value="InterPro"/>
</dbReference>
<accession>A0A426YZS1</accession>
<evidence type="ECO:0000313" key="1">
    <source>
        <dbReference type="EMBL" id="RRT57222.1"/>
    </source>
</evidence>
<dbReference type="GO" id="GO:0006629">
    <property type="term" value="P:lipid metabolic process"/>
    <property type="evidence" value="ECO:0007669"/>
    <property type="project" value="InterPro"/>
</dbReference>
<feature type="non-terminal residue" evidence="1">
    <location>
        <position position="250"/>
    </location>
</feature>
<dbReference type="InterPro" id="IPR051057">
    <property type="entry name" value="PI-PLC_domain"/>
</dbReference>
<dbReference type="EMBL" id="AMZH03009266">
    <property type="protein sequence ID" value="RRT57222.1"/>
    <property type="molecule type" value="Genomic_DNA"/>
</dbReference>
<dbReference type="PANTHER" id="PTHR13593">
    <property type="match status" value="1"/>
</dbReference>
<evidence type="ECO:0000313" key="2">
    <source>
        <dbReference type="Proteomes" id="UP000287651"/>
    </source>
</evidence>
<gene>
    <name evidence="1" type="ORF">B296_00020887</name>
</gene>
<organism evidence="1 2">
    <name type="scientific">Ensete ventricosum</name>
    <name type="common">Abyssinian banana</name>
    <name type="synonym">Musa ensete</name>
    <dbReference type="NCBI Taxonomy" id="4639"/>
    <lineage>
        <taxon>Eukaryota</taxon>
        <taxon>Viridiplantae</taxon>
        <taxon>Streptophyta</taxon>
        <taxon>Embryophyta</taxon>
        <taxon>Tracheophyta</taxon>
        <taxon>Spermatophyta</taxon>
        <taxon>Magnoliopsida</taxon>
        <taxon>Liliopsida</taxon>
        <taxon>Zingiberales</taxon>
        <taxon>Musaceae</taxon>
        <taxon>Ensete</taxon>
    </lineage>
</organism>
<protein>
    <recommendedName>
        <fullName evidence="3">PLC-like phosphodiesterases superfamily protein</fullName>
    </recommendedName>
</protein>
<dbReference type="Proteomes" id="UP000287651">
    <property type="component" value="Unassembled WGS sequence"/>
</dbReference>
<dbReference type="Pfam" id="PF26178">
    <property type="entry name" value="PI-PLC_cat"/>
    <property type="match status" value="1"/>
</dbReference>